<sequence length="65" mass="6697">MGKIVAIALGALLTVSGAIFTFQGLGYLKGSSMTGSSFWAIVGPIIAAAGVSLLYVAFRGPHQRR</sequence>
<accession>A0A4R2H654</accession>
<dbReference type="RefSeq" id="WP_132212655.1">
    <property type="nucleotide sequence ID" value="NZ_SLWN01000011.1"/>
</dbReference>
<feature type="transmembrane region" description="Helical" evidence="1">
    <location>
        <begin position="37"/>
        <end position="58"/>
    </location>
</feature>
<evidence type="ECO:0000313" key="2">
    <source>
        <dbReference type="EMBL" id="TCO21285.1"/>
    </source>
</evidence>
<comment type="caution">
    <text evidence="2">The sequence shown here is derived from an EMBL/GenBank/DDBJ whole genome shotgun (WGS) entry which is preliminary data.</text>
</comment>
<keyword evidence="1" id="KW-0812">Transmembrane</keyword>
<keyword evidence="1" id="KW-1133">Transmembrane helix</keyword>
<keyword evidence="3" id="KW-1185">Reference proteome</keyword>
<dbReference type="OrthoDB" id="4640879at2"/>
<evidence type="ECO:0000256" key="1">
    <source>
        <dbReference type="SAM" id="Phobius"/>
    </source>
</evidence>
<dbReference type="AlphaFoldDB" id="A0A4R2H654"/>
<keyword evidence="1" id="KW-0472">Membrane</keyword>
<evidence type="ECO:0000313" key="3">
    <source>
        <dbReference type="Proteomes" id="UP000294508"/>
    </source>
</evidence>
<name>A0A4R2H654_9ACTN</name>
<gene>
    <name evidence="2" type="ORF">EV652_111194</name>
</gene>
<dbReference type="EMBL" id="SLWN01000011">
    <property type="protein sequence ID" value="TCO21285.1"/>
    <property type="molecule type" value="Genomic_DNA"/>
</dbReference>
<reference evidence="2 3" key="1">
    <citation type="journal article" date="2015" name="Stand. Genomic Sci.">
        <title>Genomic Encyclopedia of Bacterial and Archaeal Type Strains, Phase III: the genomes of soil and plant-associated and newly described type strains.</title>
        <authorList>
            <person name="Whitman W.B."/>
            <person name="Woyke T."/>
            <person name="Klenk H.P."/>
            <person name="Zhou Y."/>
            <person name="Lilburn T.G."/>
            <person name="Beck B.J."/>
            <person name="De Vos P."/>
            <person name="Vandamme P."/>
            <person name="Eisen J.A."/>
            <person name="Garrity G."/>
            <person name="Hugenholtz P."/>
            <person name="Kyrpides N.C."/>
        </authorList>
    </citation>
    <scope>NUCLEOTIDE SEQUENCE [LARGE SCALE GENOMIC DNA]</scope>
    <source>
        <strain evidence="2 3">VKM Ac-2572</strain>
    </source>
</reference>
<protein>
    <submittedName>
        <fullName evidence="2">Uncharacterized protein</fullName>
    </submittedName>
</protein>
<proteinExistence type="predicted"/>
<organism evidence="2 3">
    <name type="scientific">Kribbella steppae</name>
    <dbReference type="NCBI Taxonomy" id="2512223"/>
    <lineage>
        <taxon>Bacteria</taxon>
        <taxon>Bacillati</taxon>
        <taxon>Actinomycetota</taxon>
        <taxon>Actinomycetes</taxon>
        <taxon>Propionibacteriales</taxon>
        <taxon>Kribbellaceae</taxon>
        <taxon>Kribbella</taxon>
    </lineage>
</organism>
<dbReference type="Proteomes" id="UP000294508">
    <property type="component" value="Unassembled WGS sequence"/>
</dbReference>